<gene>
    <name evidence="2" type="ORF">E5259_25435</name>
</gene>
<sequence>MIDVRVVAQYFLWKSSMSHKKLEKMCYYAQAWYLANHGRPLMPNRFEAWVHGPVSPDLYFQYKDWGWVDIPKRTKCPSLNQSEKKFLDNVYNVYGDYTADELESLTHGELPWENARKGCSPSAYSRNPISMKDMRNYYGERIGKTYE</sequence>
<dbReference type="Pfam" id="PF13274">
    <property type="entry name" value="SocA_Panacea"/>
    <property type="match status" value="1"/>
</dbReference>
<feature type="domain" description="Antitoxin SocA-like Panacea" evidence="1">
    <location>
        <begin position="22"/>
        <end position="113"/>
    </location>
</feature>
<proteinExistence type="predicted"/>
<evidence type="ECO:0000313" key="2">
    <source>
        <dbReference type="EMBL" id="QMW80655.1"/>
    </source>
</evidence>
<name>A0A7G5N1B2_9FIRM</name>
<dbReference type="InterPro" id="IPR025272">
    <property type="entry name" value="SocA_Panacea"/>
</dbReference>
<evidence type="ECO:0000259" key="1">
    <source>
        <dbReference type="Pfam" id="PF13274"/>
    </source>
</evidence>
<dbReference type="AlphaFoldDB" id="A0A7G5N1B2"/>
<evidence type="ECO:0000313" key="3">
    <source>
        <dbReference type="Proteomes" id="UP000515789"/>
    </source>
</evidence>
<accession>A0A7G5N1B2</accession>
<dbReference type="Proteomes" id="UP000515789">
    <property type="component" value="Chromosome"/>
</dbReference>
<protein>
    <submittedName>
        <fullName evidence="2">DUF4065 domain-containing protein</fullName>
    </submittedName>
</protein>
<dbReference type="EMBL" id="CP039126">
    <property type="protein sequence ID" value="QMW80655.1"/>
    <property type="molecule type" value="Genomic_DNA"/>
</dbReference>
<dbReference type="RefSeq" id="WP_018596660.1">
    <property type="nucleotide sequence ID" value="NZ_CABLBP010000031.1"/>
</dbReference>
<dbReference type="GeneID" id="75053873"/>
<reference evidence="2 3" key="1">
    <citation type="submission" date="2019-04" db="EMBL/GenBank/DDBJ databases">
        <authorList>
            <person name="Schori C."/>
            <person name="Ahrens C."/>
        </authorList>
    </citation>
    <scope>NUCLEOTIDE SEQUENCE [LARGE SCALE GENOMIC DNA]</scope>
    <source>
        <strain evidence="2 3">DSM 2950</strain>
    </source>
</reference>
<organism evidence="2 3">
    <name type="scientific">Blautia producta</name>
    <dbReference type="NCBI Taxonomy" id="33035"/>
    <lineage>
        <taxon>Bacteria</taxon>
        <taxon>Bacillati</taxon>
        <taxon>Bacillota</taxon>
        <taxon>Clostridia</taxon>
        <taxon>Lachnospirales</taxon>
        <taxon>Lachnospiraceae</taxon>
        <taxon>Blautia</taxon>
    </lineage>
</organism>